<dbReference type="Pfam" id="PF13023">
    <property type="entry name" value="HD_3"/>
    <property type="match status" value="1"/>
</dbReference>
<evidence type="ECO:0000256" key="5">
    <source>
        <dbReference type="ARBA" id="ARBA00012964"/>
    </source>
</evidence>
<dbReference type="GO" id="GO:0002953">
    <property type="term" value="F:5'-deoxynucleotidase activity"/>
    <property type="evidence" value="ECO:0007669"/>
    <property type="project" value="UniProtKB-EC"/>
</dbReference>
<dbReference type="Proteomes" id="UP000242432">
    <property type="component" value="Unassembled WGS sequence"/>
</dbReference>
<dbReference type="InterPro" id="IPR003607">
    <property type="entry name" value="HD/PDEase_dom"/>
</dbReference>
<feature type="domain" description="HD/PDEase" evidence="8">
    <location>
        <begin position="32"/>
        <end position="150"/>
    </location>
</feature>
<evidence type="ECO:0000256" key="7">
    <source>
        <dbReference type="ARBA" id="ARBA00022801"/>
    </source>
</evidence>
<keyword evidence="7 9" id="KW-0378">Hydrolase</keyword>
<dbReference type="GO" id="GO:0046872">
    <property type="term" value="F:metal ion binding"/>
    <property type="evidence" value="ECO:0007669"/>
    <property type="project" value="UniProtKB-KW"/>
</dbReference>
<comment type="cofactor">
    <cofactor evidence="2">
        <name>Mn(2+)</name>
        <dbReference type="ChEBI" id="CHEBI:29035"/>
    </cofactor>
</comment>
<dbReference type="GO" id="GO:0005737">
    <property type="term" value="C:cytoplasm"/>
    <property type="evidence" value="ECO:0007669"/>
    <property type="project" value="TreeGrafter"/>
</dbReference>
<evidence type="ECO:0000256" key="1">
    <source>
        <dbReference type="ARBA" id="ARBA00001638"/>
    </source>
</evidence>
<accession>A0A1T4V0Q9</accession>
<dbReference type="PANTHER" id="PTHR11845">
    <property type="entry name" value="5'-DEOXYNUCLEOTIDASE HDDC2"/>
    <property type="match status" value="1"/>
</dbReference>
<sequence>MNERLKKQMEFALEIDKEKNIIRQTHLSGNGRRENDAEHAWHMAIMAYLLKEHANEKVDIARVLMMCLIHDIVEIDAGDTYAYDPKSKETQKEREDAAKERIFSMLPEDQKKELIALFDEFEEAKTPEGKFARAMDNLQPLMLNDSNNGADWREHKVKADLVYGRHNRTREGSEILFELTDRILKDNIKKGNIAQ</sequence>
<keyword evidence="6" id="KW-0479">Metal-binding</keyword>
<evidence type="ECO:0000256" key="3">
    <source>
        <dbReference type="ARBA" id="ARBA00001941"/>
    </source>
</evidence>
<proteinExistence type="predicted"/>
<evidence type="ECO:0000256" key="6">
    <source>
        <dbReference type="ARBA" id="ARBA00022723"/>
    </source>
</evidence>
<dbReference type="EMBL" id="FUXX01000005">
    <property type="protein sequence ID" value="SKA58533.1"/>
    <property type="molecule type" value="Genomic_DNA"/>
</dbReference>
<organism evidence="9 10">
    <name type="scientific">Succinivibrio dextrinosolvens DSM 3072</name>
    <dbReference type="NCBI Taxonomy" id="1123324"/>
    <lineage>
        <taxon>Bacteria</taxon>
        <taxon>Pseudomonadati</taxon>
        <taxon>Pseudomonadota</taxon>
        <taxon>Gammaproteobacteria</taxon>
        <taxon>Aeromonadales</taxon>
        <taxon>Succinivibrionaceae</taxon>
        <taxon>Succinivibrio</taxon>
    </lineage>
</organism>
<dbReference type="InterPro" id="IPR006674">
    <property type="entry name" value="HD_domain"/>
</dbReference>
<evidence type="ECO:0000259" key="8">
    <source>
        <dbReference type="SMART" id="SM00471"/>
    </source>
</evidence>
<dbReference type="Gene3D" id="1.10.3210.10">
    <property type="entry name" value="Hypothetical protein af1432"/>
    <property type="match status" value="1"/>
</dbReference>
<dbReference type="InterPro" id="IPR039356">
    <property type="entry name" value="YfbR/HDDC2"/>
</dbReference>
<dbReference type="RefSeq" id="WP_078928044.1">
    <property type="nucleotide sequence ID" value="NZ_FUXX01000005.1"/>
</dbReference>
<evidence type="ECO:0000313" key="9">
    <source>
        <dbReference type="EMBL" id="SKA58533.1"/>
    </source>
</evidence>
<evidence type="ECO:0000313" key="10">
    <source>
        <dbReference type="Proteomes" id="UP000242432"/>
    </source>
</evidence>
<comment type="catalytic activity">
    <reaction evidence="1">
        <text>a 2'-deoxyribonucleoside 5'-phosphate + H2O = a 2'-deoxyribonucleoside + phosphate</text>
        <dbReference type="Rhea" id="RHEA:36167"/>
        <dbReference type="ChEBI" id="CHEBI:15377"/>
        <dbReference type="ChEBI" id="CHEBI:18274"/>
        <dbReference type="ChEBI" id="CHEBI:43474"/>
        <dbReference type="ChEBI" id="CHEBI:65317"/>
        <dbReference type="EC" id="3.1.3.89"/>
    </reaction>
</comment>
<reference evidence="10" key="1">
    <citation type="submission" date="2017-02" db="EMBL/GenBank/DDBJ databases">
        <authorList>
            <person name="Varghese N."/>
            <person name="Submissions S."/>
        </authorList>
    </citation>
    <scope>NUCLEOTIDE SEQUENCE [LARGE SCALE GENOMIC DNA]</scope>
    <source>
        <strain evidence="10">DSM 3072</strain>
    </source>
</reference>
<dbReference type="SMART" id="SM00471">
    <property type="entry name" value="HDc"/>
    <property type="match status" value="1"/>
</dbReference>
<dbReference type="EC" id="3.1.3.89" evidence="5"/>
<evidence type="ECO:0000256" key="4">
    <source>
        <dbReference type="ARBA" id="ARBA00011738"/>
    </source>
</evidence>
<dbReference type="SUPFAM" id="SSF109604">
    <property type="entry name" value="HD-domain/PDEase-like"/>
    <property type="match status" value="1"/>
</dbReference>
<dbReference type="AlphaFoldDB" id="A0A1T4V0Q9"/>
<dbReference type="PANTHER" id="PTHR11845:SF13">
    <property type="entry name" value="5'-DEOXYNUCLEOTIDASE HDDC2"/>
    <property type="match status" value="1"/>
</dbReference>
<name>A0A1T4V0Q9_9GAMM</name>
<gene>
    <name evidence="9" type="ORF">SAMN02745213_00466</name>
</gene>
<comment type="subunit">
    <text evidence="4">Homodimer.</text>
</comment>
<evidence type="ECO:0000256" key="2">
    <source>
        <dbReference type="ARBA" id="ARBA00001936"/>
    </source>
</evidence>
<protein>
    <recommendedName>
        <fullName evidence="5">5'-deoxynucleotidase</fullName>
        <ecNumber evidence="5">3.1.3.89</ecNumber>
    </recommendedName>
</protein>
<keyword evidence="10" id="KW-1185">Reference proteome</keyword>
<dbReference type="STRING" id="83771.SAMN02910357_01058"/>
<comment type="cofactor">
    <cofactor evidence="3">
        <name>Co(2+)</name>
        <dbReference type="ChEBI" id="CHEBI:48828"/>
    </cofactor>
</comment>